<reference evidence="1 2" key="1">
    <citation type="journal article" date="2018" name="Nat. Ecol. Evol.">
        <title>Pezizomycetes genomes reveal the molecular basis of ectomycorrhizal truffle lifestyle.</title>
        <authorList>
            <person name="Murat C."/>
            <person name="Payen T."/>
            <person name="Noel B."/>
            <person name="Kuo A."/>
            <person name="Morin E."/>
            <person name="Chen J."/>
            <person name="Kohler A."/>
            <person name="Krizsan K."/>
            <person name="Balestrini R."/>
            <person name="Da Silva C."/>
            <person name="Montanini B."/>
            <person name="Hainaut M."/>
            <person name="Levati E."/>
            <person name="Barry K.W."/>
            <person name="Belfiori B."/>
            <person name="Cichocki N."/>
            <person name="Clum A."/>
            <person name="Dockter R.B."/>
            <person name="Fauchery L."/>
            <person name="Guy J."/>
            <person name="Iotti M."/>
            <person name="Le Tacon F."/>
            <person name="Lindquist E.A."/>
            <person name="Lipzen A."/>
            <person name="Malagnac F."/>
            <person name="Mello A."/>
            <person name="Molinier V."/>
            <person name="Miyauchi S."/>
            <person name="Poulain J."/>
            <person name="Riccioni C."/>
            <person name="Rubini A."/>
            <person name="Sitrit Y."/>
            <person name="Splivallo R."/>
            <person name="Traeger S."/>
            <person name="Wang M."/>
            <person name="Zifcakova L."/>
            <person name="Wipf D."/>
            <person name="Zambonelli A."/>
            <person name="Paolocci F."/>
            <person name="Nowrousian M."/>
            <person name="Ottonello S."/>
            <person name="Baldrian P."/>
            <person name="Spatafora J.W."/>
            <person name="Henrissat B."/>
            <person name="Nagy L.G."/>
            <person name="Aury J.M."/>
            <person name="Wincker P."/>
            <person name="Grigoriev I.V."/>
            <person name="Bonfante P."/>
            <person name="Martin F.M."/>
        </authorList>
    </citation>
    <scope>NUCLEOTIDE SEQUENCE [LARGE SCALE GENOMIC DNA]</scope>
    <source>
        <strain evidence="1 2">ATCC MYA-4762</strain>
    </source>
</reference>
<dbReference type="AlphaFoldDB" id="A0A3N4LPT8"/>
<accession>A0A3N4LPT8</accession>
<sequence length="52" mass="5590">MALSQCRRHGTFSINAGGMALSQCQKHGTVSTPEAWHCLEAGGMALWMVLTN</sequence>
<gene>
    <name evidence="1" type="ORF">L211DRAFT_838679</name>
</gene>
<evidence type="ECO:0000313" key="2">
    <source>
        <dbReference type="Proteomes" id="UP000267821"/>
    </source>
</evidence>
<proteinExistence type="predicted"/>
<protein>
    <submittedName>
        <fullName evidence="1">Uncharacterized protein</fullName>
    </submittedName>
</protein>
<keyword evidence="2" id="KW-1185">Reference proteome</keyword>
<organism evidence="1 2">
    <name type="scientific">Terfezia boudieri ATCC MYA-4762</name>
    <dbReference type="NCBI Taxonomy" id="1051890"/>
    <lineage>
        <taxon>Eukaryota</taxon>
        <taxon>Fungi</taxon>
        <taxon>Dikarya</taxon>
        <taxon>Ascomycota</taxon>
        <taxon>Pezizomycotina</taxon>
        <taxon>Pezizomycetes</taxon>
        <taxon>Pezizales</taxon>
        <taxon>Pezizaceae</taxon>
        <taxon>Terfezia</taxon>
    </lineage>
</organism>
<dbReference type="EMBL" id="ML121546">
    <property type="protein sequence ID" value="RPB23539.1"/>
    <property type="molecule type" value="Genomic_DNA"/>
</dbReference>
<dbReference type="InParanoid" id="A0A3N4LPT8"/>
<dbReference type="Proteomes" id="UP000267821">
    <property type="component" value="Unassembled WGS sequence"/>
</dbReference>
<name>A0A3N4LPT8_9PEZI</name>
<evidence type="ECO:0000313" key="1">
    <source>
        <dbReference type="EMBL" id="RPB23539.1"/>
    </source>
</evidence>